<evidence type="ECO:0000313" key="2">
    <source>
        <dbReference type="EMBL" id="KAA0152534.1"/>
    </source>
</evidence>
<feature type="region of interest" description="Disordered" evidence="1">
    <location>
        <begin position="393"/>
        <end position="447"/>
    </location>
</feature>
<sequence>MGSLLCCGATSHMDSQAHVSVVLPVPASVHEARFCGSRAIARLQLRRLSLALGKVTSSVRATHPVLKPGSAAVFYFPCDDHVASERLFAHGLEMYASDPVMAVLAAREDGFETHAASLGTHEGGPLERAPPGTRNADGTGGLDRLPPPSASTFLTNAGALVQDQRRKVGDRAERALLGSRKRTTEASGGEVSRLLAAASTAAGLDDGDAAKASAILLQANSAGILAAAGEELWGGLLPGAPVRMALARFRTALPQASDGHLRRLLGLFRRLDANARGRVGAVDFDILLCLTSDSAADSAALRFILELHPRPQLRGTLNPFEFVWLMDAICVLNEGELIVGYWEWLNRHTRRSGVLSLLSLKDARVARTTRDEAAARAKQHVRNKRLEALGRAAEAAAAGAGEETDGEEQAKPKGAGLAEQLRQKQARGTASRGARGAPSGEADRLLPDPDAELLLDPWDVLQRHPELVEAAKSTVPHPDRALVLQIVRLAAAGGDPLQPLAPIDFQDFSSILDLTDQAFYPLKVIRNWLRHETGGDHVWDARRASRIAHRAGKQGSPRVTPAMDAGEPVAAGPPVAPPSPSRGGIEAWRAEFGLPNVAGLLKEETHIHAAGEDEEARRQAHADGQEGVVRVVVPALAGPRRTQTASTALAGASAYGTGTGTSAGLRSGTQSRTAKGAAKAPAVVRRRTRKPGEGGGVARLALQVEDRH</sequence>
<name>A0A5A8CJ77_CAFRO</name>
<evidence type="ECO:0008006" key="4">
    <source>
        <dbReference type="Google" id="ProtNLM"/>
    </source>
</evidence>
<feature type="region of interest" description="Disordered" evidence="1">
    <location>
        <begin position="549"/>
        <end position="581"/>
    </location>
</feature>
<feature type="region of interest" description="Disordered" evidence="1">
    <location>
        <begin position="116"/>
        <end position="149"/>
    </location>
</feature>
<evidence type="ECO:0000313" key="3">
    <source>
        <dbReference type="Proteomes" id="UP000323011"/>
    </source>
</evidence>
<accession>A0A5A8CJ77</accession>
<feature type="compositionally biased region" description="Low complexity" evidence="1">
    <location>
        <begin position="426"/>
        <end position="440"/>
    </location>
</feature>
<dbReference type="AlphaFoldDB" id="A0A5A8CJ77"/>
<dbReference type="EMBL" id="VLTN01000020">
    <property type="protein sequence ID" value="KAA0152534.1"/>
    <property type="molecule type" value="Genomic_DNA"/>
</dbReference>
<protein>
    <recommendedName>
        <fullName evidence="4">EF-hand domain-containing protein</fullName>
    </recommendedName>
</protein>
<gene>
    <name evidence="2" type="ORF">FNF29_03761</name>
</gene>
<reference evidence="2 3" key="1">
    <citation type="submission" date="2019-07" db="EMBL/GenBank/DDBJ databases">
        <title>Genomes of Cafeteria roenbergensis.</title>
        <authorList>
            <person name="Fischer M.G."/>
            <person name="Hackl T."/>
            <person name="Roman M."/>
        </authorList>
    </citation>
    <scope>NUCLEOTIDE SEQUENCE [LARGE SCALE GENOMIC DNA]</scope>
    <source>
        <strain evidence="2 3">BVI</strain>
    </source>
</reference>
<comment type="caution">
    <text evidence="2">The sequence shown here is derived from an EMBL/GenBank/DDBJ whole genome shotgun (WGS) entry which is preliminary data.</text>
</comment>
<proteinExistence type="predicted"/>
<evidence type="ECO:0000256" key="1">
    <source>
        <dbReference type="SAM" id="MobiDB-lite"/>
    </source>
</evidence>
<dbReference type="Proteomes" id="UP000323011">
    <property type="component" value="Unassembled WGS sequence"/>
</dbReference>
<keyword evidence="3" id="KW-1185">Reference proteome</keyword>
<organism evidence="2 3">
    <name type="scientific">Cafeteria roenbergensis</name>
    <name type="common">Marine flagellate</name>
    <dbReference type="NCBI Taxonomy" id="33653"/>
    <lineage>
        <taxon>Eukaryota</taxon>
        <taxon>Sar</taxon>
        <taxon>Stramenopiles</taxon>
        <taxon>Bigyra</taxon>
        <taxon>Opalozoa</taxon>
        <taxon>Bicosoecida</taxon>
        <taxon>Cafeteriaceae</taxon>
        <taxon>Cafeteria</taxon>
    </lineage>
</organism>
<feature type="region of interest" description="Disordered" evidence="1">
    <location>
        <begin position="658"/>
        <end position="708"/>
    </location>
</feature>